<dbReference type="Ensembl" id="ENSSMAT00000077572.1">
    <property type="protein sequence ID" value="ENSSMAP00000037168.1"/>
    <property type="gene ID" value="ENSSMAG00000009777.2"/>
</dbReference>
<sequence>MSFTLFNPLSPSITFISHFRESFRFLVFPFCRKLVCSKATDNTCSKSLLCDHKQKLVQAIKRIEHEADECREAETRTYSESVEVESRFDELEREIRAEFQNLHRFLDEEECKDLERLRRERQKQLKQLKEREKKIAEQGKDLERAITVLDNKLAEEDSPKLLKEIQDLIKRSQVSFVPPPEVDTEVRSGQFVGPIQYRIWKHMKRCLYPNITSMTFDPETAHPSLSLSQSCTSVWFEDDKDTKDIQASPRRFHFYYCVLGHQGFTTGRHYWEVEVGRKTAWRLGVAQEDVPRGEMAATGTSSGLWTLALKGGSVLACTDPKPTKVNVSTNLVRIGVFLDCEKEEVSFYNAVTMGPIYTFTMGTVIVPLFPFYNPCDTDDGTNAAPIEIFIPSL</sequence>
<dbReference type="GeneID" id="118315255"/>
<evidence type="ECO:0000259" key="2">
    <source>
        <dbReference type="PROSITE" id="PS50188"/>
    </source>
</evidence>
<reference evidence="3" key="1">
    <citation type="submission" date="2023-05" db="EMBL/GenBank/DDBJ databases">
        <title>High-quality long-read genome of Scophthalmus maximus.</title>
        <authorList>
            <person name="Lien S."/>
            <person name="Martinez P."/>
        </authorList>
    </citation>
    <scope>NUCLEOTIDE SEQUENCE [LARGE SCALE GENOMIC DNA]</scope>
</reference>
<dbReference type="InterPro" id="IPR043136">
    <property type="entry name" value="B30.2/SPRY_sf"/>
</dbReference>
<dbReference type="Gene3D" id="2.60.120.920">
    <property type="match status" value="1"/>
</dbReference>
<dbReference type="RefSeq" id="XP_035498293.1">
    <property type="nucleotide sequence ID" value="XM_035642400.2"/>
</dbReference>
<dbReference type="InterPro" id="IPR050143">
    <property type="entry name" value="TRIM/RBCC"/>
</dbReference>
<dbReference type="InterPro" id="IPR006574">
    <property type="entry name" value="PRY"/>
</dbReference>
<accession>A0A8D3BQ60</accession>
<dbReference type="KEGG" id="smau:118315255"/>
<evidence type="ECO:0000313" key="4">
    <source>
        <dbReference type="Proteomes" id="UP000694558"/>
    </source>
</evidence>
<evidence type="ECO:0000313" key="3">
    <source>
        <dbReference type="Ensembl" id="ENSSMAP00000037168.1"/>
    </source>
</evidence>
<dbReference type="InterPro" id="IPR003877">
    <property type="entry name" value="SPRY_dom"/>
</dbReference>
<dbReference type="CDD" id="cd13733">
    <property type="entry name" value="SPRY_PRY_C-I_1"/>
    <property type="match status" value="1"/>
</dbReference>
<dbReference type="Proteomes" id="UP000694558">
    <property type="component" value="Chromosome 1"/>
</dbReference>
<dbReference type="AlphaFoldDB" id="A0A8D3BQ60"/>
<dbReference type="OrthoDB" id="6270329at2759"/>
<proteinExistence type="predicted"/>
<dbReference type="PROSITE" id="PS50188">
    <property type="entry name" value="B302_SPRY"/>
    <property type="match status" value="1"/>
</dbReference>
<dbReference type="PANTHER" id="PTHR24103">
    <property type="entry name" value="E3 UBIQUITIN-PROTEIN LIGASE TRIM"/>
    <property type="match status" value="1"/>
</dbReference>
<dbReference type="SMART" id="SM00449">
    <property type="entry name" value="SPRY"/>
    <property type="match status" value="1"/>
</dbReference>
<reference evidence="3" key="2">
    <citation type="submission" date="2025-08" db="UniProtKB">
        <authorList>
            <consortium name="Ensembl"/>
        </authorList>
    </citation>
    <scope>IDENTIFICATION</scope>
</reference>
<keyword evidence="1" id="KW-0175">Coiled coil</keyword>
<dbReference type="PRINTS" id="PR01407">
    <property type="entry name" value="BUTYPHLNCDUF"/>
</dbReference>
<protein>
    <submittedName>
        <fullName evidence="3">Si:ch73-54f23.4</fullName>
    </submittedName>
</protein>
<dbReference type="FunFam" id="2.60.120.920:FF:000004">
    <property type="entry name" value="Butyrophilin subfamily 1 member A1"/>
    <property type="match status" value="1"/>
</dbReference>
<dbReference type="InterPro" id="IPR001870">
    <property type="entry name" value="B30.2/SPRY"/>
</dbReference>
<name>A0A8D3BQ60_SCOMX</name>
<dbReference type="SUPFAM" id="SSF49899">
    <property type="entry name" value="Concanavalin A-like lectins/glucanases"/>
    <property type="match status" value="1"/>
</dbReference>
<gene>
    <name evidence="3" type="primary">si:ch73-54f23.4</name>
</gene>
<dbReference type="Pfam" id="PF13765">
    <property type="entry name" value="PRY"/>
    <property type="match status" value="1"/>
</dbReference>
<dbReference type="InterPro" id="IPR013320">
    <property type="entry name" value="ConA-like_dom_sf"/>
</dbReference>
<dbReference type="InterPro" id="IPR003879">
    <property type="entry name" value="Butyrophylin_SPRY"/>
</dbReference>
<evidence type="ECO:0000256" key="1">
    <source>
        <dbReference type="SAM" id="Coils"/>
    </source>
</evidence>
<feature type="domain" description="B30.2/SPRY" evidence="2">
    <location>
        <begin position="194"/>
        <end position="393"/>
    </location>
</feature>
<feature type="coiled-coil region" evidence="1">
    <location>
        <begin position="53"/>
        <end position="145"/>
    </location>
</feature>
<organism evidence="3 4">
    <name type="scientific">Scophthalmus maximus</name>
    <name type="common">Turbot</name>
    <name type="synonym">Psetta maxima</name>
    <dbReference type="NCBI Taxonomy" id="52904"/>
    <lineage>
        <taxon>Eukaryota</taxon>
        <taxon>Metazoa</taxon>
        <taxon>Chordata</taxon>
        <taxon>Craniata</taxon>
        <taxon>Vertebrata</taxon>
        <taxon>Euteleostomi</taxon>
        <taxon>Actinopterygii</taxon>
        <taxon>Neopterygii</taxon>
        <taxon>Teleostei</taxon>
        <taxon>Neoteleostei</taxon>
        <taxon>Acanthomorphata</taxon>
        <taxon>Carangaria</taxon>
        <taxon>Pleuronectiformes</taxon>
        <taxon>Pleuronectoidei</taxon>
        <taxon>Scophthalmidae</taxon>
        <taxon>Scophthalmus</taxon>
    </lineage>
</organism>
<dbReference type="GeneTree" id="ENSGT00940000163587"/>
<dbReference type="Pfam" id="PF00622">
    <property type="entry name" value="SPRY"/>
    <property type="match status" value="1"/>
</dbReference>
<dbReference type="SMART" id="SM00589">
    <property type="entry name" value="PRY"/>
    <property type="match status" value="1"/>
</dbReference>